<dbReference type="EMBL" id="LUKD01000001">
    <property type="protein sequence ID" value="KYG68664.1"/>
    <property type="molecule type" value="Genomic_DNA"/>
</dbReference>
<organism evidence="1 2">
    <name type="scientific">Bdellovibrio bacteriovorus</name>
    <dbReference type="NCBI Taxonomy" id="959"/>
    <lineage>
        <taxon>Bacteria</taxon>
        <taxon>Pseudomonadati</taxon>
        <taxon>Bdellovibrionota</taxon>
        <taxon>Bdellovibrionia</taxon>
        <taxon>Bdellovibrionales</taxon>
        <taxon>Pseudobdellovibrionaceae</taxon>
        <taxon>Bdellovibrio</taxon>
    </lineage>
</organism>
<dbReference type="PROSITE" id="PS51257">
    <property type="entry name" value="PROKAR_LIPOPROTEIN"/>
    <property type="match status" value="1"/>
</dbReference>
<dbReference type="Proteomes" id="UP000075799">
    <property type="component" value="Unassembled WGS sequence"/>
</dbReference>
<evidence type="ECO:0008006" key="3">
    <source>
        <dbReference type="Google" id="ProtNLM"/>
    </source>
</evidence>
<comment type="caution">
    <text evidence="1">The sequence shown here is derived from an EMBL/GenBank/DDBJ whole genome shotgun (WGS) entry which is preliminary data.</text>
</comment>
<sequence length="536" mass="61651">MEEYFMRRLVVALTAFSLILASCSSFQSSNRAPASAQYFVDPKYYDFQVLVAESLDFRAEALKFAEAKKLNEKSDVALTREEGEWLREKGRKYLEIRKKLMDLAIKEGELFLGENRVKLNAYKGTSSQTKTRPGPYRGPHEGQSVTYTVTEIDPTDKLGEQQFFRIQMALSAALLLLDNYLVAIQPYNDNSALRYVLNYDTNERRALQQIADSYSSPTRRTQVEKAIQFVDEVMAWRRSKGIETSSEESFLYGLSQSSIWYLAVKNGQTSSSFKDSIVNLWNRLTLRGKRGVRAVSYGVSMGFGNMVGLVETRKGYLYNMPSSEKEALVAEMKPLDILMEKTPFRLTDKMIPGHYGHVAIWLGTEQQLRELQVWDQIPKNIQNKIRSGHRIVEALRPGVEINTLEHFLNIDDFLVIRDKRKMSDDYRRKAILQAVAQIGKEYDFNFDVATHERIVCSEIAYVVYADVKWPLEEMVRRYTISPDNVAQLAVGNNPVFEPVIMYYGGKRYFKDLPFSLSLLLKATDQSYAEFEKFQNL</sequence>
<dbReference type="InterPro" id="IPR038765">
    <property type="entry name" value="Papain-like_cys_pep_sf"/>
</dbReference>
<evidence type="ECO:0000313" key="2">
    <source>
        <dbReference type="Proteomes" id="UP000075799"/>
    </source>
</evidence>
<proteinExistence type="predicted"/>
<dbReference type="SUPFAM" id="SSF54001">
    <property type="entry name" value="Cysteine proteinases"/>
    <property type="match status" value="1"/>
</dbReference>
<dbReference type="AlphaFoldDB" id="A0A161PEA3"/>
<evidence type="ECO:0000313" key="1">
    <source>
        <dbReference type="EMBL" id="KYG68664.1"/>
    </source>
</evidence>
<reference evidence="1 2" key="1">
    <citation type="submission" date="2016-03" db="EMBL/GenBank/DDBJ databases">
        <authorList>
            <person name="Ploux O."/>
        </authorList>
    </citation>
    <scope>NUCLEOTIDE SEQUENCE [LARGE SCALE GENOMIC DNA]</scope>
    <source>
        <strain evidence="1 2">EC13</strain>
    </source>
</reference>
<name>A0A161PEA3_BDEBC</name>
<protein>
    <recommendedName>
        <fullName evidence="3">Poxvirus G6</fullName>
    </recommendedName>
</protein>
<dbReference type="Pfam" id="PF05708">
    <property type="entry name" value="Peptidase_C92"/>
    <property type="match status" value="1"/>
</dbReference>
<gene>
    <name evidence="1" type="ORF">AZI87_05360</name>
</gene>
<accession>A0A161PEA3</accession>
<dbReference type="Gene3D" id="3.90.1720.10">
    <property type="entry name" value="endopeptidase domain like (from Nostoc punctiforme)"/>
    <property type="match status" value="1"/>
</dbReference>
<dbReference type="InterPro" id="IPR024453">
    <property type="entry name" value="Peptidase_C92"/>
</dbReference>